<dbReference type="Gene3D" id="3.30.420.10">
    <property type="entry name" value="Ribonuclease H-like superfamily/Ribonuclease H"/>
    <property type="match status" value="1"/>
</dbReference>
<dbReference type="PROSITE" id="PS50994">
    <property type="entry name" value="INTEGRASE"/>
    <property type="match status" value="1"/>
</dbReference>
<dbReference type="RefSeq" id="WP_188524587.1">
    <property type="nucleotide sequence ID" value="NZ_BMDG01000011.1"/>
</dbReference>
<reference evidence="3" key="1">
    <citation type="journal article" date="2019" name="Int. J. Syst. Evol. Microbiol.">
        <title>The Global Catalogue of Microorganisms (GCM) 10K type strain sequencing project: providing services to taxonomists for standard genome sequencing and annotation.</title>
        <authorList>
            <consortium name="The Broad Institute Genomics Platform"/>
            <consortium name="The Broad Institute Genome Sequencing Center for Infectious Disease"/>
            <person name="Wu L."/>
            <person name="Ma J."/>
        </authorList>
    </citation>
    <scope>NUCLEOTIDE SEQUENCE [LARGE SCALE GENOMIC DNA]</scope>
    <source>
        <strain evidence="3">CCM 8653</strain>
    </source>
</reference>
<dbReference type="SUPFAM" id="SSF53098">
    <property type="entry name" value="Ribonuclease H-like"/>
    <property type="match status" value="1"/>
</dbReference>
<dbReference type="Pfam" id="PF09299">
    <property type="entry name" value="Mu-transpos_C"/>
    <property type="match status" value="1"/>
</dbReference>
<accession>A0ABQ2B9R4</accession>
<proteinExistence type="predicted"/>
<name>A0ABQ2B9R4_9MICO</name>
<comment type="caution">
    <text evidence="2">The sequence shown here is derived from an EMBL/GenBank/DDBJ whole genome shotgun (WGS) entry which is preliminary data.</text>
</comment>
<dbReference type="InterPro" id="IPR015378">
    <property type="entry name" value="Transposase-like_Mu_C"/>
</dbReference>
<dbReference type="InterPro" id="IPR001584">
    <property type="entry name" value="Integrase_cat-core"/>
</dbReference>
<evidence type="ECO:0000259" key="1">
    <source>
        <dbReference type="PROSITE" id="PS50994"/>
    </source>
</evidence>
<feature type="domain" description="Integrase catalytic" evidence="1">
    <location>
        <begin position="266"/>
        <end position="518"/>
    </location>
</feature>
<sequence length="736" mass="81898">MKVNRIVLQVGDTVLTEDGTALVVHVDVQGIELRDIHGRVEWVSWPDVTMMQPLDAGGLEEPALLSFAGQWVRLGEDVRSEALFRLGVVQEIVTGFRRGHADLALDGEPNSTFDPASGVSLTARCERMAKLLRHESSTDRAGGRDLGTIGIRTVQNWVRAAREGGLLGLVDQRRSRSTEVFSTIPLVWRQAAQEVVSEFDGDASTVNLREVHRRIKVRLHEAGHDIAAPQRASGRFVAHLMRVRGVTTRAQRSNKLRGVSGTQSYAAMVPGQVVAIDVTRSDVMVWCPVRGGACSVEIISAMDLATRMILALRVVPMSADSHDASLLMYDVLRPFSQVVAGTEVSDWAWAGVPERIEFFPDDPEADPDCSGVEVTCPRTCRSLRTAPGMQGEHVVPGVRPMSVRADHGSIFVSQVFRDLLDRFGIDLPLSRTRRPLDNGILERYHETLQRGLQQLPGYKGRNVAQRGRTVGTGDSDATALLTGPELEKFLRRWIVLDYHRTPHQGLQLPGTERIDMRPIDMFDALLKITGRLHVPQRPDLLYDFLPVRWATVGQSGVELSNLTYDSPELEGLRSVPKGTFRAEDRAMPFHYDPHDVSRVWFRHPDTDRIVEVPWRKAHLVDAPMTATLVQHIRGTVLRRKSGIRLSQASVEDEIITELGSLLATVPRDWKKRLSAATLRHEAARRDHAEAEIARAVAEITTPHAAVNAPTVARATESYSMWAESWPYTPEVREGED</sequence>
<organism evidence="2 3">
    <name type="scientific">Isoptericola cucumis</name>
    <dbReference type="NCBI Taxonomy" id="1776856"/>
    <lineage>
        <taxon>Bacteria</taxon>
        <taxon>Bacillati</taxon>
        <taxon>Actinomycetota</taxon>
        <taxon>Actinomycetes</taxon>
        <taxon>Micrococcales</taxon>
        <taxon>Promicromonosporaceae</taxon>
        <taxon>Isoptericola</taxon>
    </lineage>
</organism>
<gene>
    <name evidence="2" type="ORF">GCM10007368_30540</name>
</gene>
<keyword evidence="3" id="KW-1185">Reference proteome</keyword>
<dbReference type="InterPro" id="IPR036397">
    <property type="entry name" value="RNaseH_sf"/>
</dbReference>
<dbReference type="EMBL" id="BMDG01000011">
    <property type="protein sequence ID" value="GGI10298.1"/>
    <property type="molecule type" value="Genomic_DNA"/>
</dbReference>
<dbReference type="Proteomes" id="UP000632535">
    <property type="component" value="Unassembled WGS sequence"/>
</dbReference>
<protein>
    <recommendedName>
        <fullName evidence="1">Integrase catalytic domain-containing protein</fullName>
    </recommendedName>
</protein>
<dbReference type="InterPro" id="IPR012337">
    <property type="entry name" value="RNaseH-like_sf"/>
</dbReference>
<evidence type="ECO:0000313" key="3">
    <source>
        <dbReference type="Proteomes" id="UP000632535"/>
    </source>
</evidence>
<evidence type="ECO:0000313" key="2">
    <source>
        <dbReference type="EMBL" id="GGI10298.1"/>
    </source>
</evidence>